<sequence length="99" mass="11076">MKDWRDTVRLKYEILFLLLSACLIFFALGALWIFNFIQQAQGQSGTLFWIPLLPAGAAYLWWAAGVIHRLILSDIGDLAAYSAQSAQKSTSPSSRVTVR</sequence>
<organism evidence="2 3">
    <name type="scientific">Microbulbifer celer</name>
    <dbReference type="NCBI Taxonomy" id="435905"/>
    <lineage>
        <taxon>Bacteria</taxon>
        <taxon>Pseudomonadati</taxon>
        <taxon>Pseudomonadota</taxon>
        <taxon>Gammaproteobacteria</taxon>
        <taxon>Cellvibrionales</taxon>
        <taxon>Microbulbiferaceae</taxon>
        <taxon>Microbulbifer</taxon>
    </lineage>
</organism>
<dbReference type="RefSeq" id="WP_230437342.1">
    <property type="nucleotide sequence ID" value="NZ_CP087715.1"/>
</dbReference>
<feature type="transmembrane region" description="Helical" evidence="1">
    <location>
        <begin position="12"/>
        <end position="34"/>
    </location>
</feature>
<evidence type="ECO:0000313" key="3">
    <source>
        <dbReference type="Proteomes" id="UP001597264"/>
    </source>
</evidence>
<accession>A0ABW3UCV1</accession>
<feature type="transmembrane region" description="Helical" evidence="1">
    <location>
        <begin position="46"/>
        <end position="64"/>
    </location>
</feature>
<name>A0ABW3UCV1_9GAMM</name>
<comment type="caution">
    <text evidence="2">The sequence shown here is derived from an EMBL/GenBank/DDBJ whole genome shotgun (WGS) entry which is preliminary data.</text>
</comment>
<proteinExistence type="predicted"/>
<dbReference type="Proteomes" id="UP001597264">
    <property type="component" value="Unassembled WGS sequence"/>
</dbReference>
<keyword evidence="1" id="KW-1133">Transmembrane helix</keyword>
<evidence type="ECO:0000256" key="1">
    <source>
        <dbReference type="SAM" id="Phobius"/>
    </source>
</evidence>
<protein>
    <submittedName>
        <fullName evidence="2">Uncharacterized protein</fullName>
    </submittedName>
</protein>
<keyword evidence="3" id="KW-1185">Reference proteome</keyword>
<evidence type="ECO:0000313" key="2">
    <source>
        <dbReference type="EMBL" id="MFD1217249.1"/>
    </source>
</evidence>
<keyword evidence="1" id="KW-0812">Transmembrane</keyword>
<gene>
    <name evidence="2" type="ORF">ACFQ2X_11620</name>
</gene>
<keyword evidence="1" id="KW-0472">Membrane</keyword>
<dbReference type="EMBL" id="JBHTLR010000011">
    <property type="protein sequence ID" value="MFD1217249.1"/>
    <property type="molecule type" value="Genomic_DNA"/>
</dbReference>
<reference evidence="3" key="1">
    <citation type="journal article" date="2019" name="Int. J. Syst. Evol. Microbiol.">
        <title>The Global Catalogue of Microorganisms (GCM) 10K type strain sequencing project: providing services to taxonomists for standard genome sequencing and annotation.</title>
        <authorList>
            <consortium name="The Broad Institute Genomics Platform"/>
            <consortium name="The Broad Institute Genome Sequencing Center for Infectious Disease"/>
            <person name="Wu L."/>
            <person name="Ma J."/>
        </authorList>
    </citation>
    <scope>NUCLEOTIDE SEQUENCE [LARGE SCALE GENOMIC DNA]</scope>
    <source>
        <strain evidence="3">CCUG 54356</strain>
    </source>
</reference>